<keyword evidence="5" id="KW-0812">Transmembrane</keyword>
<dbReference type="EMBL" id="UOFY01000069">
    <property type="protein sequence ID" value="VAX11509.1"/>
    <property type="molecule type" value="Genomic_DNA"/>
</dbReference>
<accession>A0A3B1AZJ7</accession>
<comment type="subcellular location">
    <subcellularLocation>
        <location evidence="1">Cell inner membrane</location>
    </subcellularLocation>
</comment>
<organism evidence="8">
    <name type="scientific">hydrothermal vent metagenome</name>
    <dbReference type="NCBI Taxonomy" id="652676"/>
    <lineage>
        <taxon>unclassified sequences</taxon>
        <taxon>metagenomes</taxon>
        <taxon>ecological metagenomes</taxon>
    </lineage>
</organism>
<protein>
    <recommendedName>
        <fullName evidence="9">General secretion pathway protein N</fullName>
    </recommendedName>
</protein>
<dbReference type="InterPro" id="IPR022792">
    <property type="entry name" value="T2SS_protein-GspN"/>
</dbReference>
<dbReference type="GO" id="GO:0005886">
    <property type="term" value="C:plasma membrane"/>
    <property type="evidence" value="ECO:0007669"/>
    <property type="project" value="UniProtKB-SubCell"/>
</dbReference>
<keyword evidence="3" id="KW-1003">Cell membrane</keyword>
<reference evidence="8" key="1">
    <citation type="submission" date="2018-06" db="EMBL/GenBank/DDBJ databases">
        <authorList>
            <person name="Zhirakovskaya E."/>
        </authorList>
    </citation>
    <scope>NUCLEOTIDE SEQUENCE</scope>
</reference>
<dbReference type="Pfam" id="PF01203">
    <property type="entry name" value="T2SSN"/>
    <property type="match status" value="1"/>
</dbReference>
<evidence type="ECO:0000256" key="3">
    <source>
        <dbReference type="ARBA" id="ARBA00022475"/>
    </source>
</evidence>
<keyword evidence="2" id="KW-0813">Transport</keyword>
<evidence type="ECO:0000256" key="4">
    <source>
        <dbReference type="ARBA" id="ARBA00022519"/>
    </source>
</evidence>
<evidence type="ECO:0000256" key="5">
    <source>
        <dbReference type="ARBA" id="ARBA00022692"/>
    </source>
</evidence>
<evidence type="ECO:0000313" key="8">
    <source>
        <dbReference type="EMBL" id="VAX11509.1"/>
    </source>
</evidence>
<name>A0A3B1AZJ7_9ZZZZ</name>
<sequence length="264" mass="29285">MTLKSTFQSLLKRPSKISLLLFAYGFSCYLLFFLSAIPAQQLWQLIPQQNKSQLHIANISGTIWSGQLDGLQVTNLALGQLRWELNLLPLLFGQIDLNTSINGSLGKLNANITRHLDGSIQATDIRGEIPAEVLNPYTLPATLDGEIKLKIETLDYIANEQLQLEGEVLWRKASISMLQTMEIGDVKIISKADGNDSILRLSNKNSALGIEGNIKLSANGRYNLNLALLNRDTSRKDIRTLLQMIGKVDATGKVNLKRQGQVKF</sequence>
<keyword evidence="7" id="KW-0472">Membrane</keyword>
<dbReference type="GO" id="GO:0015627">
    <property type="term" value="C:type II protein secretion system complex"/>
    <property type="evidence" value="ECO:0007669"/>
    <property type="project" value="InterPro"/>
</dbReference>
<keyword evidence="4" id="KW-0997">Cell inner membrane</keyword>
<evidence type="ECO:0000256" key="6">
    <source>
        <dbReference type="ARBA" id="ARBA00022927"/>
    </source>
</evidence>
<dbReference type="AlphaFoldDB" id="A0A3B1AZJ7"/>
<gene>
    <name evidence="8" type="ORF">MNBD_GAMMA25-1010</name>
</gene>
<keyword evidence="6" id="KW-0653">Protein transport</keyword>
<evidence type="ECO:0000256" key="2">
    <source>
        <dbReference type="ARBA" id="ARBA00022448"/>
    </source>
</evidence>
<evidence type="ECO:0000256" key="1">
    <source>
        <dbReference type="ARBA" id="ARBA00004533"/>
    </source>
</evidence>
<evidence type="ECO:0008006" key="9">
    <source>
        <dbReference type="Google" id="ProtNLM"/>
    </source>
</evidence>
<dbReference type="GO" id="GO:0015628">
    <property type="term" value="P:protein secretion by the type II secretion system"/>
    <property type="evidence" value="ECO:0007669"/>
    <property type="project" value="InterPro"/>
</dbReference>
<evidence type="ECO:0000256" key="7">
    <source>
        <dbReference type="ARBA" id="ARBA00023136"/>
    </source>
</evidence>
<proteinExistence type="predicted"/>